<dbReference type="SUPFAM" id="SSF55229">
    <property type="entry name" value="Cell division protein MinE topological specificity domain"/>
    <property type="match status" value="1"/>
</dbReference>
<protein>
    <submittedName>
        <fullName evidence="2">Cell division topological specificity factor MinE</fullName>
    </submittedName>
</protein>
<evidence type="ECO:0000313" key="2">
    <source>
        <dbReference type="EMBL" id="VAW69571.1"/>
    </source>
</evidence>
<name>A0A3B0XPT8_9ZZZZ</name>
<dbReference type="InterPro" id="IPR036707">
    <property type="entry name" value="MinE_sf"/>
</dbReference>
<dbReference type="EMBL" id="UOFI01000168">
    <property type="protein sequence ID" value="VAW69571.1"/>
    <property type="molecule type" value="Genomic_DNA"/>
</dbReference>
<organism evidence="2">
    <name type="scientific">hydrothermal vent metagenome</name>
    <dbReference type="NCBI Taxonomy" id="652676"/>
    <lineage>
        <taxon>unclassified sequences</taxon>
        <taxon>metagenomes</taxon>
        <taxon>ecological metagenomes</taxon>
    </lineage>
</organism>
<dbReference type="GO" id="GO:0051301">
    <property type="term" value="P:cell division"/>
    <property type="evidence" value="ECO:0007669"/>
    <property type="project" value="UniProtKB-KW"/>
</dbReference>
<dbReference type="Pfam" id="PF03776">
    <property type="entry name" value="MinE"/>
    <property type="match status" value="1"/>
</dbReference>
<dbReference type="FunFam" id="3.30.1070.10:FF:000001">
    <property type="entry name" value="Cell division topological specificity factor"/>
    <property type="match status" value="1"/>
</dbReference>
<keyword evidence="2" id="KW-0131">Cell cycle</keyword>
<reference evidence="2" key="1">
    <citation type="submission" date="2018-06" db="EMBL/GenBank/DDBJ databases">
        <authorList>
            <person name="Zhirakovskaya E."/>
        </authorList>
    </citation>
    <scope>NUCLEOTIDE SEQUENCE</scope>
</reference>
<evidence type="ECO:0000256" key="1">
    <source>
        <dbReference type="ARBA" id="ARBA00008168"/>
    </source>
</evidence>
<dbReference type="GO" id="GO:0032955">
    <property type="term" value="P:regulation of division septum assembly"/>
    <property type="evidence" value="ECO:0007669"/>
    <property type="project" value="InterPro"/>
</dbReference>
<dbReference type="GO" id="GO:0042802">
    <property type="term" value="F:identical protein binding"/>
    <property type="evidence" value="ECO:0007669"/>
    <property type="project" value="UniProtKB-ARBA"/>
</dbReference>
<sequence length="84" mass="9573">MSIFDYFRTTKTSSATLAKERLQVIVAHERGQRTLPIYLPKMQQEIIEVIKKYIAIDSDQVSVTVDNSDDCSILELNVTLPDNN</sequence>
<dbReference type="NCBIfam" id="NF001422">
    <property type="entry name" value="PRK00296.1"/>
    <property type="match status" value="1"/>
</dbReference>
<dbReference type="HAMAP" id="MF_00262">
    <property type="entry name" value="MinE"/>
    <property type="match status" value="1"/>
</dbReference>
<accession>A0A3B0XPT8</accession>
<dbReference type="NCBIfam" id="TIGR01215">
    <property type="entry name" value="minE"/>
    <property type="match status" value="1"/>
</dbReference>
<comment type="similarity">
    <text evidence="1">Belongs to the MinE family.</text>
</comment>
<dbReference type="InterPro" id="IPR005527">
    <property type="entry name" value="MinE"/>
</dbReference>
<gene>
    <name evidence="2" type="ORF">MNBD_GAMMA09-2527</name>
</gene>
<dbReference type="Gene3D" id="3.30.1070.10">
    <property type="entry name" value="Cell division topological specificity factor MinE"/>
    <property type="match status" value="1"/>
</dbReference>
<dbReference type="AlphaFoldDB" id="A0A3B0XPT8"/>
<keyword evidence="2" id="KW-0132">Cell division</keyword>
<proteinExistence type="inferred from homology"/>